<dbReference type="InterPro" id="IPR015321">
    <property type="entry name" value="TypeI_recpt_CBD"/>
</dbReference>
<evidence type="ECO:0000313" key="10">
    <source>
        <dbReference type="Proteomes" id="UP000248483"/>
    </source>
</evidence>
<accession>A0A2Y9M653</accession>
<organism evidence="10 11">
    <name type="scientific">Delphinapterus leucas</name>
    <name type="common">Beluga whale</name>
    <dbReference type="NCBI Taxonomy" id="9749"/>
    <lineage>
        <taxon>Eukaryota</taxon>
        <taxon>Metazoa</taxon>
        <taxon>Chordata</taxon>
        <taxon>Craniata</taxon>
        <taxon>Vertebrata</taxon>
        <taxon>Euteleostomi</taxon>
        <taxon>Mammalia</taxon>
        <taxon>Eutheria</taxon>
        <taxon>Laurasiatheria</taxon>
        <taxon>Artiodactyla</taxon>
        <taxon>Whippomorpha</taxon>
        <taxon>Cetacea</taxon>
        <taxon>Odontoceti</taxon>
        <taxon>Monodontidae</taxon>
        <taxon>Delphinapterus</taxon>
    </lineage>
</organism>
<dbReference type="PROSITE" id="PS01356">
    <property type="entry name" value="HEMATOPO_REC_S_F2"/>
    <property type="match status" value="1"/>
</dbReference>
<keyword evidence="3" id="KW-0732">Signal</keyword>
<dbReference type="FunFam" id="2.60.40.10:FF:001515">
    <property type="entry name" value="Colony stimulating factor 2 receptor alpha subunit"/>
    <property type="match status" value="1"/>
</dbReference>
<dbReference type="InterPro" id="IPR013783">
    <property type="entry name" value="Ig-like_fold"/>
</dbReference>
<dbReference type="PANTHER" id="PTHR23037">
    <property type="entry name" value="CYTOKINE RECEPTOR"/>
    <property type="match status" value="1"/>
</dbReference>
<evidence type="ECO:0000256" key="4">
    <source>
        <dbReference type="ARBA" id="ARBA00022989"/>
    </source>
</evidence>
<dbReference type="PROSITE" id="PS50853">
    <property type="entry name" value="FN3"/>
    <property type="match status" value="1"/>
</dbReference>
<dbReference type="PANTHER" id="PTHR23037:SF46">
    <property type="entry name" value="INTERLEUKIN 5 RECEPTOR SUBUNIT ALPHA"/>
    <property type="match status" value="1"/>
</dbReference>
<dbReference type="RefSeq" id="XP_022417619.1">
    <property type="nucleotide sequence ID" value="XM_022561911.1"/>
</dbReference>
<dbReference type="InParanoid" id="A0A2Y9M653"/>
<evidence type="ECO:0000256" key="1">
    <source>
        <dbReference type="ARBA" id="ARBA00004479"/>
    </source>
</evidence>
<dbReference type="Pfam" id="PF09240">
    <property type="entry name" value="IL6Ra-bind"/>
    <property type="match status" value="1"/>
</dbReference>
<proteinExistence type="predicted"/>
<dbReference type="KEGG" id="dle:111168273"/>
<evidence type="ECO:0000256" key="5">
    <source>
        <dbReference type="ARBA" id="ARBA00023136"/>
    </source>
</evidence>
<comment type="subcellular location">
    <subcellularLocation>
        <location evidence="1">Membrane</location>
        <topology evidence="1">Single-pass type I membrane protein</topology>
    </subcellularLocation>
</comment>
<keyword evidence="5 8" id="KW-0472">Membrane</keyword>
<dbReference type="Pfam" id="PF18611">
    <property type="entry name" value="IL3Ra_N"/>
    <property type="match status" value="1"/>
</dbReference>
<dbReference type="Proteomes" id="UP000248483">
    <property type="component" value="Unplaced"/>
</dbReference>
<dbReference type="InterPro" id="IPR003961">
    <property type="entry name" value="FN3_dom"/>
</dbReference>
<evidence type="ECO:0000256" key="2">
    <source>
        <dbReference type="ARBA" id="ARBA00022692"/>
    </source>
</evidence>
<feature type="transmembrane region" description="Helical" evidence="8">
    <location>
        <begin position="348"/>
        <end position="369"/>
    </location>
</feature>
<feature type="domain" description="Fibronectin type-III" evidence="9">
    <location>
        <begin position="243"/>
        <end position="343"/>
    </location>
</feature>
<dbReference type="Gene3D" id="2.60.40.10">
    <property type="entry name" value="Immunoglobulins"/>
    <property type="match status" value="2"/>
</dbReference>
<dbReference type="AlphaFoldDB" id="A0A2Y9M653"/>
<evidence type="ECO:0000313" key="11">
    <source>
        <dbReference type="RefSeq" id="XP_022417619.1"/>
    </source>
</evidence>
<keyword evidence="2 8" id="KW-0812">Transmembrane</keyword>
<evidence type="ECO:0000256" key="6">
    <source>
        <dbReference type="ARBA" id="ARBA00023170"/>
    </source>
</evidence>
<dbReference type="InterPro" id="IPR003532">
    <property type="entry name" value="Short_hematopoietin_rcpt_2_CS"/>
</dbReference>
<dbReference type="InterPro" id="IPR036116">
    <property type="entry name" value="FN3_sf"/>
</dbReference>
<dbReference type="STRING" id="9749.A0A2Y9M653"/>
<dbReference type="GeneID" id="111168273"/>
<sequence>MWERQAAAWRNTALSRPSVNPLCALAMAVLLSMLLVPSLFLTQDQWDKHLPTVEQNSSLNMKFDPKTTKLTWDCQENTTYGECVLIHKEKGQIKKKVKDKECQCTFQDCSLHGGVTLTVEVNINQRRISETLVYLNPGGEGTAAQNFSCLIYNADFMNCTWAKGQAAPNDVQYFLYIRDSKKKIERECPHYLKDSGTHVGCHLQDLSGLTSYSYFLVNGTSQEAGIQFFDSVLLLKEIEQYNPPNNITVHCNESHCFIRWEKPRTRKTLSIREFQYQLDIQRQSNTGSSRNQLIVVSGDTGNKYSFPRPGLRAKHTVKIRTADARKAHWGAWSQPAEFGSAEPESSLVHVYLLVVLGTFICGLTISCLFKRFLGMHRLFPPIPRIKDKLNDSHQIDHQQILWEKFAHDVGKGDKEEVLAVEEVAEAPANA</sequence>
<dbReference type="GO" id="GO:0009897">
    <property type="term" value="C:external side of plasma membrane"/>
    <property type="evidence" value="ECO:0007669"/>
    <property type="project" value="TreeGrafter"/>
</dbReference>
<dbReference type="SUPFAM" id="SSF49265">
    <property type="entry name" value="Fibronectin type III"/>
    <property type="match status" value="2"/>
</dbReference>
<dbReference type="GO" id="GO:0004896">
    <property type="term" value="F:cytokine receptor activity"/>
    <property type="evidence" value="ECO:0007669"/>
    <property type="project" value="InterPro"/>
</dbReference>
<dbReference type="CTD" id="1438"/>
<evidence type="ECO:0000256" key="8">
    <source>
        <dbReference type="SAM" id="Phobius"/>
    </source>
</evidence>
<dbReference type="FunFam" id="2.60.40.10:FF:001087">
    <property type="entry name" value="Colony stimulating factor 2 receptor alpha subunit"/>
    <property type="match status" value="1"/>
</dbReference>
<protein>
    <submittedName>
        <fullName evidence="11">Granulocyte-macrophage colony-stimulating factor receptor subunit alpha isoform X1</fullName>
    </submittedName>
</protein>
<keyword evidence="10" id="KW-1185">Reference proteome</keyword>
<evidence type="ECO:0000256" key="3">
    <source>
        <dbReference type="ARBA" id="ARBA00022729"/>
    </source>
</evidence>
<dbReference type="InterPro" id="IPR040907">
    <property type="entry name" value="IL3Ra_N"/>
</dbReference>
<reference evidence="11" key="1">
    <citation type="submission" date="2025-08" db="UniProtKB">
        <authorList>
            <consortium name="RefSeq"/>
        </authorList>
    </citation>
    <scope>IDENTIFICATION</scope>
    <source>
        <tissue evidence="11">Blood</tissue>
    </source>
</reference>
<keyword evidence="6 11" id="KW-0675">Receptor</keyword>
<name>A0A2Y9M653_DELLE</name>
<gene>
    <name evidence="11" type="primary">CSF2RA</name>
</gene>
<evidence type="ECO:0000259" key="9">
    <source>
        <dbReference type="PROSITE" id="PS50853"/>
    </source>
</evidence>
<evidence type="ECO:0000256" key="7">
    <source>
        <dbReference type="ARBA" id="ARBA00023180"/>
    </source>
</evidence>
<keyword evidence="4 8" id="KW-1133">Transmembrane helix</keyword>
<feature type="transmembrane region" description="Helical" evidence="8">
    <location>
        <begin position="21"/>
        <end position="41"/>
    </location>
</feature>
<keyword evidence="7" id="KW-0325">Glycoprotein</keyword>
<dbReference type="FunCoup" id="A0A2Y9M653">
    <property type="interactions" value="211"/>
</dbReference>